<gene>
    <name evidence="2" type="ORF">J2X16_001236</name>
</gene>
<feature type="domain" description="GST N-terminal" evidence="1">
    <location>
        <begin position="1"/>
        <end position="81"/>
    </location>
</feature>
<dbReference type="Gene3D" id="3.40.30.10">
    <property type="entry name" value="Glutaredoxin"/>
    <property type="match status" value="1"/>
</dbReference>
<accession>A0ABU1Z5L1</accession>
<dbReference type="EMBL" id="JAVDXQ010000002">
    <property type="protein sequence ID" value="MDR7295897.1"/>
    <property type="molecule type" value="Genomic_DNA"/>
</dbReference>
<keyword evidence="3" id="KW-1185">Reference proteome</keyword>
<dbReference type="InterPro" id="IPR004045">
    <property type="entry name" value="Glutathione_S-Trfase_N"/>
</dbReference>
<protein>
    <submittedName>
        <fullName evidence="2">Glutathione S-transferase</fullName>
    </submittedName>
</protein>
<dbReference type="Pfam" id="PF13417">
    <property type="entry name" value="GST_N_3"/>
    <property type="match status" value="1"/>
</dbReference>
<dbReference type="Proteomes" id="UP001180536">
    <property type="component" value="Unassembled WGS sequence"/>
</dbReference>
<sequence length="213" mass="22754">MKLIGMLDSPFVRRVAISLRLLGLPFEHAAISVFRGFDAFEQINPVVKAPTLICREEDGGGVLMDSTLILQYAEALAGRSLSPTDPAALVHELRLIGLALAACEKTAQIIYERGLRPAEKRHEPWIQRVSGQLHAAFTALDAELASQPLEVSEGGIRQSGISVAVAWGFTQFVLPEAAPVTGFPHLAAHAAAAEALPVFRAVPCDDTATLARG</sequence>
<proteinExistence type="predicted"/>
<dbReference type="CDD" id="cd00570">
    <property type="entry name" value="GST_N_family"/>
    <property type="match status" value="1"/>
</dbReference>
<dbReference type="RefSeq" id="WP_310342838.1">
    <property type="nucleotide sequence ID" value="NZ_JAVDXQ010000002.1"/>
</dbReference>
<dbReference type="SUPFAM" id="SSF52833">
    <property type="entry name" value="Thioredoxin-like"/>
    <property type="match status" value="1"/>
</dbReference>
<evidence type="ECO:0000259" key="1">
    <source>
        <dbReference type="PROSITE" id="PS50404"/>
    </source>
</evidence>
<reference evidence="2 3" key="1">
    <citation type="submission" date="2023-07" db="EMBL/GenBank/DDBJ databases">
        <title>Sorghum-associated microbial communities from plants grown in Nebraska, USA.</title>
        <authorList>
            <person name="Schachtman D."/>
        </authorList>
    </citation>
    <scope>NUCLEOTIDE SEQUENCE [LARGE SCALE GENOMIC DNA]</scope>
    <source>
        <strain evidence="2 3">BE310</strain>
    </source>
</reference>
<dbReference type="CDD" id="cd03205">
    <property type="entry name" value="GST_C_6"/>
    <property type="match status" value="1"/>
</dbReference>
<dbReference type="Gene3D" id="1.20.1050.10">
    <property type="match status" value="1"/>
</dbReference>
<dbReference type="PROSITE" id="PS50404">
    <property type="entry name" value="GST_NTER"/>
    <property type="match status" value="1"/>
</dbReference>
<organism evidence="2 3">
    <name type="scientific">Pelomonas aquatica</name>
    <dbReference type="NCBI Taxonomy" id="431058"/>
    <lineage>
        <taxon>Bacteria</taxon>
        <taxon>Pseudomonadati</taxon>
        <taxon>Pseudomonadota</taxon>
        <taxon>Betaproteobacteria</taxon>
        <taxon>Burkholderiales</taxon>
        <taxon>Sphaerotilaceae</taxon>
        <taxon>Roseateles</taxon>
    </lineage>
</organism>
<dbReference type="PANTHER" id="PTHR42673">
    <property type="entry name" value="MALEYLACETOACETATE ISOMERASE"/>
    <property type="match status" value="1"/>
</dbReference>
<name>A0ABU1Z5L1_9BURK</name>
<evidence type="ECO:0000313" key="2">
    <source>
        <dbReference type="EMBL" id="MDR7295897.1"/>
    </source>
</evidence>
<dbReference type="PANTHER" id="PTHR42673:SF21">
    <property type="entry name" value="GLUTATHIONE S-TRANSFERASE YFCF"/>
    <property type="match status" value="1"/>
</dbReference>
<comment type="caution">
    <text evidence="2">The sequence shown here is derived from an EMBL/GenBank/DDBJ whole genome shotgun (WGS) entry which is preliminary data.</text>
</comment>
<evidence type="ECO:0000313" key="3">
    <source>
        <dbReference type="Proteomes" id="UP001180536"/>
    </source>
</evidence>
<dbReference type="InterPro" id="IPR036249">
    <property type="entry name" value="Thioredoxin-like_sf"/>
</dbReference>